<protein>
    <submittedName>
        <fullName evidence="11">NASP-related protein sim3</fullName>
    </submittedName>
</protein>
<dbReference type="AlphaFoldDB" id="A0A9R0JV84"/>
<evidence type="ECO:0000256" key="6">
    <source>
        <dbReference type="PROSITE-ProRule" id="PRU00339"/>
    </source>
</evidence>
<dbReference type="SMART" id="SM00028">
    <property type="entry name" value="TPR"/>
    <property type="match status" value="3"/>
</dbReference>
<evidence type="ECO:0000259" key="9">
    <source>
        <dbReference type="Pfam" id="PF10516"/>
    </source>
</evidence>
<feature type="domain" description="Tetratricopeptide SHNi-TPR" evidence="9">
    <location>
        <begin position="234"/>
        <end position="269"/>
    </location>
</feature>
<dbReference type="RefSeq" id="XP_021847808.1">
    <property type="nucleotide sequence ID" value="XM_021992116.2"/>
</dbReference>
<dbReference type="PANTHER" id="PTHR15081:SF1">
    <property type="entry name" value="NUCLEAR AUTOANTIGENIC SPERM PROTEIN"/>
    <property type="match status" value="1"/>
</dbReference>
<evidence type="ECO:0000256" key="7">
    <source>
        <dbReference type="SAM" id="Coils"/>
    </source>
</evidence>
<feature type="compositionally biased region" description="Basic and acidic residues" evidence="8">
    <location>
        <begin position="452"/>
        <end position="470"/>
    </location>
</feature>
<keyword evidence="7" id="KW-0175">Coiled coil</keyword>
<feature type="coiled-coil region" evidence="7">
    <location>
        <begin position="330"/>
        <end position="360"/>
    </location>
</feature>
<feature type="compositionally biased region" description="Polar residues" evidence="8">
    <location>
        <begin position="45"/>
        <end position="54"/>
    </location>
</feature>
<keyword evidence="3" id="KW-0677">Repeat</keyword>
<gene>
    <name evidence="11" type="primary">LOC110787490</name>
</gene>
<dbReference type="OrthoDB" id="5587616at2759"/>
<evidence type="ECO:0000313" key="10">
    <source>
        <dbReference type="Proteomes" id="UP000813463"/>
    </source>
</evidence>
<evidence type="ECO:0000256" key="3">
    <source>
        <dbReference type="ARBA" id="ARBA00022737"/>
    </source>
</evidence>
<sequence>MAEASNPNSAAKMVEDAANSNPNQSEMTNEGTIQSNALGEHSESSLKNPETSEISAVDDHEKTLEFADELMEKGSLAFKEGDYPDAAEIFSRALEIRVAHYGELAPECVKLYYKFGLALLYKAQEEADPLGSMPKKDAESREGSVKVESAKNNLEGESSIASVSSTAEQCASSSQQQGTNDVPTEEGDEDGESDTDEVNEAEEDESDLDLAWKMLDLARAISEKQSKQTIDMVDILAALAEVSLEREDIETSLSDYQKALTMLEGLVEPDNRYIAELNFRICLCLEVGSRSEEAIPYCQKAITVCKSRILRLLDELDSTPVSTTAPQSSVADKQAEIQTLKSLSSELEKKLEDLQLLVSNPTSILSDILCLAATKARANEQASASAAASSSRIGVAATSNGGDFDSPTVSSAHTSGTTITREVTDLGVVGRGVKRVNMSSANVVESCSSKRPAIDSKPDTGDNKGDNKGA</sequence>
<organism evidence="10 11">
    <name type="scientific">Spinacia oleracea</name>
    <name type="common">Spinach</name>
    <dbReference type="NCBI Taxonomy" id="3562"/>
    <lineage>
        <taxon>Eukaryota</taxon>
        <taxon>Viridiplantae</taxon>
        <taxon>Streptophyta</taxon>
        <taxon>Embryophyta</taxon>
        <taxon>Tracheophyta</taxon>
        <taxon>Spermatophyta</taxon>
        <taxon>Magnoliopsida</taxon>
        <taxon>eudicotyledons</taxon>
        <taxon>Gunneridae</taxon>
        <taxon>Pentapetalae</taxon>
        <taxon>Caryophyllales</taxon>
        <taxon>Chenopodiaceae</taxon>
        <taxon>Chenopodioideae</taxon>
        <taxon>Anserineae</taxon>
        <taxon>Spinacia</taxon>
    </lineage>
</organism>
<dbReference type="GO" id="GO:0005654">
    <property type="term" value="C:nucleoplasm"/>
    <property type="evidence" value="ECO:0000318"/>
    <property type="project" value="GO_Central"/>
</dbReference>
<dbReference type="KEGG" id="soe:110787490"/>
<feature type="compositionally biased region" description="Acidic residues" evidence="8">
    <location>
        <begin position="183"/>
        <end position="206"/>
    </location>
</feature>
<comment type="similarity">
    <text evidence="2">Belongs to the NASP family.</text>
</comment>
<dbReference type="InterPro" id="IPR051730">
    <property type="entry name" value="NASP-like"/>
</dbReference>
<feature type="compositionally biased region" description="Basic and acidic residues" evidence="8">
    <location>
        <begin position="134"/>
        <end position="149"/>
    </location>
</feature>
<dbReference type="GO" id="GO:0034080">
    <property type="term" value="P:CENP-A containing chromatin assembly"/>
    <property type="evidence" value="ECO:0000318"/>
    <property type="project" value="GO_Central"/>
</dbReference>
<feature type="region of interest" description="Disordered" evidence="8">
    <location>
        <begin position="441"/>
        <end position="470"/>
    </location>
</feature>
<dbReference type="GO" id="GO:0042393">
    <property type="term" value="F:histone binding"/>
    <property type="evidence" value="ECO:0000318"/>
    <property type="project" value="GO_Central"/>
</dbReference>
<dbReference type="InterPro" id="IPR019734">
    <property type="entry name" value="TPR_rpt"/>
</dbReference>
<accession>A0A9R0JV84</accession>
<dbReference type="GeneID" id="110787490"/>
<comment type="subcellular location">
    <subcellularLocation>
        <location evidence="1">Nucleus</location>
    </subcellularLocation>
</comment>
<evidence type="ECO:0000256" key="8">
    <source>
        <dbReference type="SAM" id="MobiDB-lite"/>
    </source>
</evidence>
<feature type="compositionally biased region" description="Polar residues" evidence="8">
    <location>
        <begin position="150"/>
        <end position="182"/>
    </location>
</feature>
<dbReference type="GO" id="GO:0006335">
    <property type="term" value="P:DNA replication-dependent chromatin assembly"/>
    <property type="evidence" value="ECO:0000318"/>
    <property type="project" value="GO_Central"/>
</dbReference>
<evidence type="ECO:0000313" key="11">
    <source>
        <dbReference type="RefSeq" id="XP_021847808.1"/>
    </source>
</evidence>
<keyword evidence="4 6" id="KW-0802">TPR repeat</keyword>
<dbReference type="Pfam" id="PF10516">
    <property type="entry name" value="SHNi-TPR"/>
    <property type="match status" value="1"/>
</dbReference>
<name>A0A9R0JV84_SPIOL</name>
<dbReference type="InterPro" id="IPR011990">
    <property type="entry name" value="TPR-like_helical_dom_sf"/>
</dbReference>
<evidence type="ECO:0000256" key="1">
    <source>
        <dbReference type="ARBA" id="ARBA00004123"/>
    </source>
</evidence>
<feature type="compositionally biased region" description="Polar residues" evidence="8">
    <location>
        <begin position="18"/>
        <end position="37"/>
    </location>
</feature>
<feature type="repeat" description="TPR" evidence="6">
    <location>
        <begin position="67"/>
        <end position="100"/>
    </location>
</feature>
<keyword evidence="5" id="KW-0539">Nucleus</keyword>
<proteinExistence type="inferred from homology"/>
<evidence type="ECO:0000256" key="5">
    <source>
        <dbReference type="ARBA" id="ARBA00023242"/>
    </source>
</evidence>
<reference evidence="10" key="1">
    <citation type="journal article" date="2021" name="Nat. Commun.">
        <title>Genomic analyses provide insights into spinach domestication and the genetic basis of agronomic traits.</title>
        <authorList>
            <person name="Cai X."/>
            <person name="Sun X."/>
            <person name="Xu C."/>
            <person name="Sun H."/>
            <person name="Wang X."/>
            <person name="Ge C."/>
            <person name="Zhang Z."/>
            <person name="Wang Q."/>
            <person name="Fei Z."/>
            <person name="Jiao C."/>
            <person name="Wang Q."/>
        </authorList>
    </citation>
    <scope>NUCLEOTIDE SEQUENCE [LARGE SCALE GENOMIC DNA]</scope>
    <source>
        <strain evidence="10">cv. Varoflay</strain>
    </source>
</reference>
<evidence type="ECO:0000256" key="4">
    <source>
        <dbReference type="ARBA" id="ARBA00022803"/>
    </source>
</evidence>
<dbReference type="PANTHER" id="PTHR15081">
    <property type="entry name" value="NUCLEAR AUTOANTIGENIC SPERM PROTEIN NASP -RELATED"/>
    <property type="match status" value="1"/>
</dbReference>
<dbReference type="InterPro" id="IPR019544">
    <property type="entry name" value="Tetratricopeptide_SHNi-TPR_dom"/>
</dbReference>
<dbReference type="PROSITE" id="PS50005">
    <property type="entry name" value="TPR"/>
    <property type="match status" value="1"/>
</dbReference>
<reference evidence="11" key="2">
    <citation type="submission" date="2025-08" db="UniProtKB">
        <authorList>
            <consortium name="RefSeq"/>
        </authorList>
    </citation>
    <scope>IDENTIFICATION</scope>
    <source>
        <tissue evidence="11">Leaf</tissue>
    </source>
</reference>
<feature type="region of interest" description="Disordered" evidence="8">
    <location>
        <begin position="1"/>
        <end position="58"/>
    </location>
</feature>
<dbReference type="SUPFAM" id="SSF48452">
    <property type="entry name" value="TPR-like"/>
    <property type="match status" value="1"/>
</dbReference>
<feature type="region of interest" description="Disordered" evidence="8">
    <location>
        <begin position="129"/>
        <end position="206"/>
    </location>
</feature>
<evidence type="ECO:0000256" key="2">
    <source>
        <dbReference type="ARBA" id="ARBA00008402"/>
    </source>
</evidence>
<dbReference type="Proteomes" id="UP000813463">
    <property type="component" value="Chromosome 3"/>
</dbReference>
<keyword evidence="10" id="KW-1185">Reference proteome</keyword>
<dbReference type="Gene3D" id="1.25.40.10">
    <property type="entry name" value="Tetratricopeptide repeat domain"/>
    <property type="match status" value="1"/>
</dbReference>